<evidence type="ECO:0000313" key="1">
    <source>
        <dbReference type="EMBL" id="SDL11704.1"/>
    </source>
</evidence>
<evidence type="ECO:0000313" key="2">
    <source>
        <dbReference type="Proteomes" id="UP000198683"/>
    </source>
</evidence>
<dbReference type="Proteomes" id="UP000198683">
    <property type="component" value="Unassembled WGS sequence"/>
</dbReference>
<dbReference type="AlphaFoldDB" id="A0A1G9HG60"/>
<protein>
    <submittedName>
        <fullName evidence="1">Uncharacterized protein</fullName>
    </submittedName>
</protein>
<proteinExistence type="predicted"/>
<organism evidence="1 2">
    <name type="scientific">Nonomuraea maritima</name>
    <dbReference type="NCBI Taxonomy" id="683260"/>
    <lineage>
        <taxon>Bacteria</taxon>
        <taxon>Bacillati</taxon>
        <taxon>Actinomycetota</taxon>
        <taxon>Actinomycetes</taxon>
        <taxon>Streptosporangiales</taxon>
        <taxon>Streptosporangiaceae</taxon>
        <taxon>Nonomuraea</taxon>
    </lineage>
</organism>
<gene>
    <name evidence="1" type="ORF">SAMN05421874_11616</name>
</gene>
<dbReference type="RefSeq" id="WP_218129129.1">
    <property type="nucleotide sequence ID" value="NZ_FNFB01000016.1"/>
</dbReference>
<accession>A0A1G9HG60</accession>
<sequence>MTGLGVRFLDRRERKYGYDVIDEVLVRCPRCDGCAAVLAHPTTLEEAEAASTVRGLRRRLRRRECGYRKDETVGSAVVGGPVDPFFRRPVRLQEGCRGRVLWAYDVRHLDLLERYVAAKPRERGELAHGAPASLVERLPTWLTTAKNRTEILRTIVCLRPTLPADG</sequence>
<dbReference type="EMBL" id="FNFB01000016">
    <property type="protein sequence ID" value="SDL11704.1"/>
    <property type="molecule type" value="Genomic_DNA"/>
</dbReference>
<dbReference type="STRING" id="683260.SAMN05421874_11616"/>
<reference evidence="1 2" key="1">
    <citation type="submission" date="2016-10" db="EMBL/GenBank/DDBJ databases">
        <authorList>
            <person name="de Groot N.N."/>
        </authorList>
    </citation>
    <scope>NUCLEOTIDE SEQUENCE [LARGE SCALE GENOMIC DNA]</scope>
    <source>
        <strain evidence="1 2">CGMCC 4.5681</strain>
    </source>
</reference>
<name>A0A1G9HG60_9ACTN</name>
<keyword evidence="2" id="KW-1185">Reference proteome</keyword>